<dbReference type="InterPro" id="IPR000683">
    <property type="entry name" value="Gfo/Idh/MocA-like_OxRdtase_N"/>
</dbReference>
<accession>A0A0R1JSG2</accession>
<organism evidence="3 4">
    <name type="scientific">Lacticaseibacillus nasuensis JCM 17158</name>
    <dbReference type="NCBI Taxonomy" id="1291734"/>
    <lineage>
        <taxon>Bacteria</taxon>
        <taxon>Bacillati</taxon>
        <taxon>Bacillota</taxon>
        <taxon>Bacilli</taxon>
        <taxon>Lactobacillales</taxon>
        <taxon>Lactobacillaceae</taxon>
        <taxon>Lacticaseibacillus</taxon>
    </lineage>
</organism>
<dbReference type="RefSeq" id="WP_054722203.1">
    <property type="nucleotide sequence ID" value="NZ_AZDJ01000001.1"/>
</dbReference>
<sequence length="302" mass="33086">MLNIGVIGIGKIAQKAYLPVYTQLQDRARWYLMSRDLNKLTAASNRFGLAAAGTDLADMDRLELDAVMIHAATPAHYELVKHFLTHGLHVFVDKPLATDMAKVTELYMLAAQYKVMLTVGFNRRFVPAYQPLLALPDKQMITVMKTRVNKPLPAKQAIFDELIHPLDTALALAGFPESPNARFAVHTNDQHDVEQASVEFTAPGIRASASLNLVAGANFEETTIATPSGLYRVQNLSQATTYQDTGATQSTPPDWAQMLTTRGFKPMVSAFLDAVETGSANPVAPDTSRLTHQLLAEMASQF</sequence>
<dbReference type="InterPro" id="IPR036291">
    <property type="entry name" value="NAD(P)-bd_dom_sf"/>
</dbReference>
<evidence type="ECO:0000313" key="3">
    <source>
        <dbReference type="EMBL" id="KRK74223.1"/>
    </source>
</evidence>
<dbReference type="STRING" id="1291734.FD02_GL000819"/>
<evidence type="ECO:0000259" key="2">
    <source>
        <dbReference type="Pfam" id="PF21378"/>
    </source>
</evidence>
<dbReference type="Gene3D" id="3.30.360.10">
    <property type="entry name" value="Dihydrodipicolinate Reductase, domain 2"/>
    <property type="match status" value="1"/>
</dbReference>
<dbReference type="Pfam" id="PF01408">
    <property type="entry name" value="GFO_IDH_MocA"/>
    <property type="match status" value="1"/>
</dbReference>
<proteinExistence type="predicted"/>
<dbReference type="InterPro" id="IPR048477">
    <property type="entry name" value="YceM-like_C"/>
</dbReference>
<dbReference type="Pfam" id="PF21378">
    <property type="entry name" value="YceM-like_C"/>
    <property type="match status" value="1"/>
</dbReference>
<keyword evidence="4" id="KW-1185">Reference proteome</keyword>
<dbReference type="PANTHER" id="PTHR43708:SF4">
    <property type="entry name" value="OXIDOREDUCTASE YCEM-RELATED"/>
    <property type="match status" value="1"/>
</dbReference>
<dbReference type="EMBL" id="AZDJ01000001">
    <property type="protein sequence ID" value="KRK74223.1"/>
    <property type="molecule type" value="Genomic_DNA"/>
</dbReference>
<dbReference type="PATRIC" id="fig|1291734.4.peg.845"/>
<dbReference type="InterPro" id="IPR051317">
    <property type="entry name" value="Gfo/Idh/MocA_oxidoreduct"/>
</dbReference>
<feature type="domain" description="Gfo/Idh/MocA-like oxidoreductase N-terminal" evidence="1">
    <location>
        <begin position="2"/>
        <end position="121"/>
    </location>
</feature>
<dbReference type="AlphaFoldDB" id="A0A0R1JSG2"/>
<comment type="caution">
    <text evidence="3">The sequence shown here is derived from an EMBL/GenBank/DDBJ whole genome shotgun (WGS) entry which is preliminary data.</text>
</comment>
<gene>
    <name evidence="3" type="ORF">FD02_GL000819</name>
</gene>
<dbReference type="SUPFAM" id="SSF51735">
    <property type="entry name" value="NAD(P)-binding Rossmann-fold domains"/>
    <property type="match status" value="1"/>
</dbReference>
<evidence type="ECO:0000259" key="1">
    <source>
        <dbReference type="Pfam" id="PF01408"/>
    </source>
</evidence>
<feature type="domain" description="YceM-like C-terminal" evidence="2">
    <location>
        <begin position="139"/>
        <end position="241"/>
    </location>
</feature>
<dbReference type="Gene3D" id="3.40.50.720">
    <property type="entry name" value="NAD(P)-binding Rossmann-like Domain"/>
    <property type="match status" value="1"/>
</dbReference>
<dbReference type="Proteomes" id="UP000051804">
    <property type="component" value="Unassembled WGS sequence"/>
</dbReference>
<evidence type="ECO:0000313" key="4">
    <source>
        <dbReference type="Proteomes" id="UP000051804"/>
    </source>
</evidence>
<name>A0A0R1JSG2_9LACO</name>
<dbReference type="SUPFAM" id="SSF55347">
    <property type="entry name" value="Glyceraldehyde-3-phosphate dehydrogenase-like, C-terminal domain"/>
    <property type="match status" value="1"/>
</dbReference>
<dbReference type="PANTHER" id="PTHR43708">
    <property type="entry name" value="CONSERVED EXPRESSED OXIDOREDUCTASE (EUROFUNG)"/>
    <property type="match status" value="1"/>
</dbReference>
<protein>
    <submittedName>
        <fullName evidence="3">Dehydrogenase-like protein</fullName>
    </submittedName>
</protein>
<dbReference type="OrthoDB" id="9815825at2"/>
<reference evidence="3 4" key="1">
    <citation type="journal article" date="2015" name="Genome Announc.">
        <title>Expanding the biotechnology potential of lactobacilli through comparative genomics of 213 strains and associated genera.</title>
        <authorList>
            <person name="Sun Z."/>
            <person name="Harris H.M."/>
            <person name="McCann A."/>
            <person name="Guo C."/>
            <person name="Argimon S."/>
            <person name="Zhang W."/>
            <person name="Yang X."/>
            <person name="Jeffery I.B."/>
            <person name="Cooney J.C."/>
            <person name="Kagawa T.F."/>
            <person name="Liu W."/>
            <person name="Song Y."/>
            <person name="Salvetti E."/>
            <person name="Wrobel A."/>
            <person name="Rasinkangas P."/>
            <person name="Parkhill J."/>
            <person name="Rea M.C."/>
            <person name="O'Sullivan O."/>
            <person name="Ritari J."/>
            <person name="Douillard F.P."/>
            <person name="Paul Ross R."/>
            <person name="Yang R."/>
            <person name="Briner A.E."/>
            <person name="Felis G.E."/>
            <person name="de Vos W.M."/>
            <person name="Barrangou R."/>
            <person name="Klaenhammer T.R."/>
            <person name="Caufield P.W."/>
            <person name="Cui Y."/>
            <person name="Zhang H."/>
            <person name="O'Toole P.W."/>
        </authorList>
    </citation>
    <scope>NUCLEOTIDE SEQUENCE [LARGE SCALE GENOMIC DNA]</scope>
    <source>
        <strain evidence="3 4">JCM 17158</strain>
    </source>
</reference>
<dbReference type="GO" id="GO:0000166">
    <property type="term" value="F:nucleotide binding"/>
    <property type="evidence" value="ECO:0007669"/>
    <property type="project" value="InterPro"/>
</dbReference>